<comment type="caution">
    <text evidence="1">The sequence shown here is derived from an EMBL/GenBank/DDBJ whole genome shotgun (WGS) entry which is preliminary data.</text>
</comment>
<dbReference type="Pfam" id="PF08852">
    <property type="entry name" value="DUF1822"/>
    <property type="match status" value="1"/>
</dbReference>
<accession>A0A928VVF3</accession>
<protein>
    <submittedName>
        <fullName evidence="1">DUF1822 family protein</fullName>
    </submittedName>
</protein>
<gene>
    <name evidence="1" type="ORF">IQ266_24695</name>
</gene>
<dbReference type="AlphaFoldDB" id="A0A928VVF3"/>
<proteinExistence type="predicted"/>
<evidence type="ECO:0000313" key="2">
    <source>
        <dbReference type="Proteomes" id="UP000625316"/>
    </source>
</evidence>
<keyword evidence="2" id="KW-1185">Reference proteome</keyword>
<dbReference type="InterPro" id="IPR014951">
    <property type="entry name" value="DUF1822"/>
</dbReference>
<dbReference type="EMBL" id="JADEXQ010000136">
    <property type="protein sequence ID" value="MBE9032939.1"/>
    <property type="molecule type" value="Genomic_DNA"/>
</dbReference>
<sequence length="420" mass="46903">MKPTSHETCIMYSRPNPTDPSFDYEPLQGEIVPLKEDDFLQAQQISQRWVQLAMPVQQRWAIYLHALALRGFQLWFNQRTTPHSLDLSQTFVLLPDAPHAQQQDVKGHIAVCQIQVASFKICLVVTDGSADDWCIPSVAIQNPHIAAHFYLPIVVHEESGQVEILGFLQHNQIAETTAEGMTEDYYYRLALVNTNPELERLLLYLTCLEPVAIPLPEANVAPVERLSQRGHQLLLQPVVRTGQWLNKQVNTVADQLGNVISTELSAWQVLPSLELANTTRSGLRDIEADSPMGDLSAIMLSLMRGGMQIPLEQTIAYQDLQLADLSLRLYVVTAPQATDVEPMASEWSLLAILRQQDQTDLPGGVGLQIADVDQVLVEQQTNTEQSDFLYGSVIGGIDEQFILTVSCENQVLTLPPFSFE</sequence>
<evidence type="ECO:0000313" key="1">
    <source>
        <dbReference type="EMBL" id="MBE9032939.1"/>
    </source>
</evidence>
<organism evidence="1 2">
    <name type="scientific">Romeriopsis navalis LEGE 11480</name>
    <dbReference type="NCBI Taxonomy" id="2777977"/>
    <lineage>
        <taxon>Bacteria</taxon>
        <taxon>Bacillati</taxon>
        <taxon>Cyanobacteriota</taxon>
        <taxon>Cyanophyceae</taxon>
        <taxon>Leptolyngbyales</taxon>
        <taxon>Leptolyngbyaceae</taxon>
        <taxon>Romeriopsis</taxon>
        <taxon>Romeriopsis navalis</taxon>
    </lineage>
</organism>
<dbReference type="Proteomes" id="UP000625316">
    <property type="component" value="Unassembled WGS sequence"/>
</dbReference>
<name>A0A928VVF3_9CYAN</name>
<reference evidence="1" key="1">
    <citation type="submission" date="2020-10" db="EMBL/GenBank/DDBJ databases">
        <authorList>
            <person name="Castelo-Branco R."/>
            <person name="Eusebio N."/>
            <person name="Adriana R."/>
            <person name="Vieira A."/>
            <person name="Brugerolle De Fraissinette N."/>
            <person name="Rezende De Castro R."/>
            <person name="Schneider M.P."/>
            <person name="Vasconcelos V."/>
            <person name="Leao P.N."/>
        </authorList>
    </citation>
    <scope>NUCLEOTIDE SEQUENCE</scope>
    <source>
        <strain evidence="1">LEGE 11480</strain>
    </source>
</reference>